<dbReference type="InterPro" id="IPR036875">
    <property type="entry name" value="Znf_CCHC_sf"/>
</dbReference>
<dbReference type="Pfam" id="PF26034">
    <property type="entry name" value="PHAT_SMAUG"/>
    <property type="match status" value="1"/>
</dbReference>
<keyword evidence="1" id="KW-0863">Zinc-finger</keyword>
<accession>A0ABD1JFI6</accession>
<evidence type="ECO:0000313" key="4">
    <source>
        <dbReference type="EMBL" id="KAL2085931.1"/>
    </source>
</evidence>
<evidence type="ECO:0000259" key="3">
    <source>
        <dbReference type="PROSITE" id="PS50158"/>
    </source>
</evidence>
<keyword evidence="5" id="KW-1185">Reference proteome</keyword>
<proteinExistence type="predicted"/>
<feature type="region of interest" description="Disordered" evidence="2">
    <location>
        <begin position="734"/>
        <end position="805"/>
    </location>
</feature>
<feature type="region of interest" description="Disordered" evidence="2">
    <location>
        <begin position="428"/>
        <end position="614"/>
    </location>
</feature>
<evidence type="ECO:0000256" key="2">
    <source>
        <dbReference type="SAM" id="MobiDB-lite"/>
    </source>
</evidence>
<keyword evidence="1" id="KW-0479">Metal-binding</keyword>
<feature type="region of interest" description="Disordered" evidence="2">
    <location>
        <begin position="1"/>
        <end position="41"/>
    </location>
</feature>
<feature type="compositionally biased region" description="Basic and acidic residues" evidence="2">
    <location>
        <begin position="518"/>
        <end position="529"/>
    </location>
</feature>
<dbReference type="GO" id="GO:0008270">
    <property type="term" value="F:zinc ion binding"/>
    <property type="evidence" value="ECO:0007669"/>
    <property type="project" value="UniProtKB-KW"/>
</dbReference>
<feature type="compositionally biased region" description="Low complexity" evidence="2">
    <location>
        <begin position="736"/>
        <end position="756"/>
    </location>
</feature>
<feature type="compositionally biased region" description="Polar residues" evidence="2">
    <location>
        <begin position="485"/>
        <end position="509"/>
    </location>
</feature>
<sequence length="1124" mass="119940">MLKMKLPIRTAEEGDDTAEDEQEQTKHIPRSVSPSTSERYRGCSGEGYPFRLSKETVFEWFGLHLNSAKRIEFMYGLLHMCQPLELRFLGSCLEDLARKDYYVLRDCEIRANSPSDMGLLSDVVDPVVRSKLLVCLSLLGSDNRECAGILFRILNHVDPALYYKNCGLPISSFRDPPILPFHAPCDDGDEYGRSEQGCRPLMETGAGLLEQLALLFTMASLHPAFPFHQRETLRGQLEKVELAIQEQTKVLPTQSTNIQNKTLRSEYLSPITEAGGRERGQTHITPQSPPRRTQREAVHIEKILLKSISRTKTDREYSFEVKWSDSTSSSVTKTHLELENFLLKLPKEQSTESFERGILHLLNQGEKYEQREVERNLKEKFLSAPPGFRQTGKVCGFFLRDSSYSSSSCSKCNPVLLGKAFKEDCSEASSQEEDSEPYVQGHRKKPSSKSPSLSVPNSRAVQCEGRRQQQSTEHNGLPEWRRKNCSSTHKPSLEPTEQNADGRRSASTKTKPRAPPLAREKDKRGDRRAVCMANGIAAPPTPLREQQAEVKDACSGPDTYGETSSESYSSPPSPQRDGRESLDSEDEKDKDTDSHSDDCSKACPESYLLKGSGPPTVVPVHPLVLGKQTQQPGPPMHPDSPLPPAEFSPMALGMHHVSYMLHNGTEAAGASAMSPLATDAKGLMMSLPVILPSSVTGPQAGEALPDVPPLPSFGSSGLGLAGGPLQPLVQRFKTAGPQTGSDSSSGPPGSHQPPVGAISVNQGAPPPSYGAPLQPAYPSAPESMPVGSVASLPSDPHAKPPGVGLPSGLPPSYSLPIPTSIMAGLGAGTVAATPATQVPAVVPTHAPGPAPSPSPALTHSTAQSDSTSYINSSTCGGSSLVAPGNSMAQQQQQALPPLQQGPPTPQQQQQPMGCGACGCRGSCGGGSGHMPSYYFHQMAPARQVFPQMPHLFPLSSICTSSYLSQGAPQGSSAAQLPFFPPGPTTATYPGGTLIHTHVHGHSHGHGHAHGHTHSEHVLGGQAAAAAAAAAANYGFQQMAAFRGFYPQVYPTAVGPMQAGSSGAAVGGVGGINKKNGNISCYNCGASGHMAQDCKQPTIDATQQGGFRLKYVASLNSEALDSAEG</sequence>
<name>A0ABD1JFI6_9TELE</name>
<gene>
    <name evidence="4" type="ORF">ACEWY4_019251</name>
</gene>
<feature type="compositionally biased region" description="Polar residues" evidence="2">
    <location>
        <begin position="857"/>
        <end position="877"/>
    </location>
</feature>
<comment type="caution">
    <text evidence="4">The sequence shown here is derived from an EMBL/GenBank/DDBJ whole genome shotgun (WGS) entry which is preliminary data.</text>
</comment>
<dbReference type="AlphaFoldDB" id="A0ABD1JFI6"/>
<dbReference type="Pfam" id="PF25479">
    <property type="entry name" value="Vts1"/>
    <property type="match status" value="1"/>
</dbReference>
<feature type="compositionally biased region" description="Low complexity" evidence="2">
    <location>
        <begin position="888"/>
        <end position="898"/>
    </location>
</feature>
<protein>
    <recommendedName>
        <fullName evidence="3">CCHC-type domain-containing protein</fullName>
    </recommendedName>
</protein>
<dbReference type="SMART" id="SM00343">
    <property type="entry name" value="ZnF_C2HC"/>
    <property type="match status" value="1"/>
</dbReference>
<dbReference type="PANTHER" id="PTHR46939">
    <property type="entry name" value="ZINC FINGER CCHC DOMAIN-CONTAINING PROTEIN 2"/>
    <property type="match status" value="1"/>
</dbReference>
<keyword evidence="1" id="KW-0862">Zinc</keyword>
<dbReference type="InterPro" id="IPR001878">
    <property type="entry name" value="Znf_CCHC"/>
</dbReference>
<feature type="region of interest" description="Disordered" evidence="2">
    <location>
        <begin position="275"/>
        <end position="295"/>
    </location>
</feature>
<dbReference type="PROSITE" id="PS50158">
    <property type="entry name" value="ZF_CCHC"/>
    <property type="match status" value="1"/>
</dbReference>
<dbReference type="InterPro" id="IPR042793">
    <property type="entry name" value="ZCCHC2"/>
</dbReference>
<dbReference type="PANTHER" id="PTHR46939:SF1">
    <property type="entry name" value="ZINC FINGER CCHC DOMAIN-CONTAINING PROTEIN 2"/>
    <property type="match status" value="1"/>
</dbReference>
<feature type="region of interest" description="Disordered" evidence="2">
    <location>
        <begin position="840"/>
        <end position="911"/>
    </location>
</feature>
<dbReference type="SUPFAM" id="SSF57756">
    <property type="entry name" value="Retrovirus zinc finger-like domains"/>
    <property type="match status" value="1"/>
</dbReference>
<feature type="region of interest" description="Disordered" evidence="2">
    <location>
        <begin position="987"/>
        <end position="1017"/>
    </location>
</feature>
<feature type="compositionally biased region" description="Basic and acidic residues" evidence="2">
    <location>
        <begin position="576"/>
        <end position="600"/>
    </location>
</feature>
<organism evidence="4 5">
    <name type="scientific">Coilia grayii</name>
    <name type="common">Gray's grenadier anchovy</name>
    <dbReference type="NCBI Taxonomy" id="363190"/>
    <lineage>
        <taxon>Eukaryota</taxon>
        <taxon>Metazoa</taxon>
        <taxon>Chordata</taxon>
        <taxon>Craniata</taxon>
        <taxon>Vertebrata</taxon>
        <taxon>Euteleostomi</taxon>
        <taxon>Actinopterygii</taxon>
        <taxon>Neopterygii</taxon>
        <taxon>Teleostei</taxon>
        <taxon>Clupei</taxon>
        <taxon>Clupeiformes</taxon>
        <taxon>Clupeoidei</taxon>
        <taxon>Engraulidae</taxon>
        <taxon>Coilinae</taxon>
        <taxon>Coilia</taxon>
    </lineage>
</organism>
<feature type="domain" description="CCHC-type" evidence="3">
    <location>
        <begin position="1080"/>
        <end position="1095"/>
    </location>
</feature>
<dbReference type="Gene3D" id="4.10.60.10">
    <property type="entry name" value="Zinc finger, CCHC-type"/>
    <property type="match status" value="1"/>
</dbReference>
<dbReference type="InterPro" id="IPR057327">
    <property type="entry name" value="Vts1_dom"/>
</dbReference>
<feature type="compositionally biased region" description="Acidic residues" evidence="2">
    <location>
        <begin position="13"/>
        <end position="22"/>
    </location>
</feature>
<feature type="compositionally biased region" description="Basic residues" evidence="2">
    <location>
        <begin position="996"/>
        <end position="1011"/>
    </location>
</feature>
<dbReference type="Pfam" id="PF00098">
    <property type="entry name" value="zf-CCHC"/>
    <property type="match status" value="1"/>
</dbReference>
<dbReference type="Proteomes" id="UP001591681">
    <property type="component" value="Unassembled WGS sequence"/>
</dbReference>
<dbReference type="InterPro" id="IPR058599">
    <property type="entry name" value="PHAT_Smg/ZCCHC2-like"/>
</dbReference>
<dbReference type="EMBL" id="JBHFQA010000016">
    <property type="protein sequence ID" value="KAL2085931.1"/>
    <property type="molecule type" value="Genomic_DNA"/>
</dbReference>
<feature type="compositionally biased region" description="Low complexity" evidence="2">
    <location>
        <begin position="448"/>
        <end position="458"/>
    </location>
</feature>
<evidence type="ECO:0000313" key="5">
    <source>
        <dbReference type="Proteomes" id="UP001591681"/>
    </source>
</evidence>
<evidence type="ECO:0000256" key="1">
    <source>
        <dbReference type="PROSITE-ProRule" id="PRU00047"/>
    </source>
</evidence>
<reference evidence="4 5" key="1">
    <citation type="submission" date="2024-09" db="EMBL/GenBank/DDBJ databases">
        <title>A chromosome-level genome assembly of Gray's grenadier anchovy, Coilia grayii.</title>
        <authorList>
            <person name="Fu Z."/>
        </authorList>
    </citation>
    <scope>NUCLEOTIDE SEQUENCE [LARGE SCALE GENOMIC DNA]</scope>
    <source>
        <strain evidence="4">G4</strain>
        <tissue evidence="4">Muscle</tissue>
    </source>
</reference>